<comment type="similarity">
    <text evidence="2">Belongs to the bZIP family. C/EBP subfamily.</text>
</comment>
<keyword evidence="6" id="KW-0539">Nucleus</keyword>
<feature type="region of interest" description="Disordered" evidence="8">
    <location>
        <begin position="221"/>
        <end position="258"/>
    </location>
</feature>
<feature type="region of interest" description="Disordered" evidence="8">
    <location>
        <begin position="120"/>
        <end position="166"/>
    </location>
</feature>
<organism evidence="10">
    <name type="scientific">Phallusia mammillata</name>
    <dbReference type="NCBI Taxonomy" id="59560"/>
    <lineage>
        <taxon>Eukaryota</taxon>
        <taxon>Metazoa</taxon>
        <taxon>Chordata</taxon>
        <taxon>Tunicata</taxon>
        <taxon>Ascidiacea</taxon>
        <taxon>Phlebobranchia</taxon>
        <taxon>Ascidiidae</taxon>
        <taxon>Phallusia</taxon>
    </lineage>
</organism>
<keyword evidence="4" id="KW-0238">DNA-binding</keyword>
<dbReference type="Pfam" id="PF07716">
    <property type="entry name" value="bZIP_2"/>
    <property type="match status" value="1"/>
</dbReference>
<dbReference type="CDD" id="cd14693">
    <property type="entry name" value="bZIP_CEBP"/>
    <property type="match status" value="1"/>
</dbReference>
<dbReference type="GO" id="GO:0000978">
    <property type="term" value="F:RNA polymerase II cis-regulatory region sequence-specific DNA binding"/>
    <property type="evidence" value="ECO:0007669"/>
    <property type="project" value="TreeGrafter"/>
</dbReference>
<feature type="coiled-coil region" evidence="7">
    <location>
        <begin position="279"/>
        <end position="327"/>
    </location>
</feature>
<dbReference type="Gene3D" id="1.20.5.170">
    <property type="match status" value="1"/>
</dbReference>
<keyword evidence="7" id="KW-0175">Coiled coil</keyword>
<dbReference type="SUPFAM" id="SSF57959">
    <property type="entry name" value="Leucine zipper domain"/>
    <property type="match status" value="1"/>
</dbReference>
<evidence type="ECO:0000256" key="3">
    <source>
        <dbReference type="ARBA" id="ARBA00023015"/>
    </source>
</evidence>
<name>A0A6F9D9I4_9ASCI</name>
<accession>A0A6F9D9I4</accession>
<evidence type="ECO:0000259" key="9">
    <source>
        <dbReference type="PROSITE" id="PS50217"/>
    </source>
</evidence>
<proteinExistence type="evidence at transcript level"/>
<dbReference type="GO" id="GO:0005634">
    <property type="term" value="C:nucleus"/>
    <property type="evidence" value="ECO:0007669"/>
    <property type="project" value="UniProtKB-SubCell"/>
</dbReference>
<sequence>MASDPNLNRGGACRNPMSTEHNLDFTDLYQNEESFDLTTYMSAGNLELCSDDLFENLFPPNSPLGPDPKKETINDFEDELDSWYNPVPREPQSNCASACSSAAPSPVPFNYYNTPPVTPQADKHRPVSPHHLQFDGLTTPMSTSRFSSKRGEEPKNAFTLPNWSEEPKNNYASKVPFVLPAPDPDQYPNGQVIVKPDPDAIQSPCPLPSVSVKDEMQASPKPFVVSRPDTNLNNKSPLKRISQSPSLGGSSKKSKTIQKGTLEYVQKRERNNVAVRRSRDKAKVKAMETQKKVEELSSENSRLHDRVNELSHELTTLKNLLKSLHQVNG</sequence>
<gene>
    <name evidence="10" type="primary">Cebpe</name>
</gene>
<dbReference type="AlphaFoldDB" id="A0A6F9D9I4"/>
<dbReference type="InterPro" id="IPR046347">
    <property type="entry name" value="bZIP_sf"/>
</dbReference>
<comment type="subcellular location">
    <subcellularLocation>
        <location evidence="1">Nucleus</location>
    </subcellularLocation>
</comment>
<dbReference type="GO" id="GO:0000981">
    <property type="term" value="F:DNA-binding transcription factor activity, RNA polymerase II-specific"/>
    <property type="evidence" value="ECO:0007669"/>
    <property type="project" value="TreeGrafter"/>
</dbReference>
<dbReference type="SMART" id="SM00338">
    <property type="entry name" value="BRLZ"/>
    <property type="match status" value="1"/>
</dbReference>
<dbReference type="InterPro" id="IPR031106">
    <property type="entry name" value="C/EBP"/>
</dbReference>
<evidence type="ECO:0000256" key="5">
    <source>
        <dbReference type="ARBA" id="ARBA00023163"/>
    </source>
</evidence>
<keyword evidence="5" id="KW-0804">Transcription</keyword>
<dbReference type="PANTHER" id="PTHR23334:SF69">
    <property type="entry name" value="CCAAT_ENHANCER-BINDING PROTEIN GAMMA"/>
    <property type="match status" value="1"/>
</dbReference>
<evidence type="ECO:0000256" key="4">
    <source>
        <dbReference type="ARBA" id="ARBA00023125"/>
    </source>
</evidence>
<feature type="compositionally biased region" description="Low complexity" evidence="8">
    <location>
        <begin position="242"/>
        <end position="251"/>
    </location>
</feature>
<dbReference type="InterPro" id="IPR004827">
    <property type="entry name" value="bZIP"/>
</dbReference>
<dbReference type="GO" id="GO:0006351">
    <property type="term" value="P:DNA-templated transcription"/>
    <property type="evidence" value="ECO:0007669"/>
    <property type="project" value="InterPro"/>
</dbReference>
<evidence type="ECO:0000256" key="8">
    <source>
        <dbReference type="SAM" id="MobiDB-lite"/>
    </source>
</evidence>
<evidence type="ECO:0000256" key="7">
    <source>
        <dbReference type="SAM" id="Coils"/>
    </source>
</evidence>
<reference evidence="10" key="1">
    <citation type="submission" date="2020-04" db="EMBL/GenBank/DDBJ databases">
        <authorList>
            <person name="Neveu A P."/>
        </authorList>
    </citation>
    <scope>NUCLEOTIDE SEQUENCE</scope>
    <source>
        <tissue evidence="10">Whole embryo</tissue>
    </source>
</reference>
<feature type="domain" description="BZIP" evidence="9">
    <location>
        <begin position="261"/>
        <end position="324"/>
    </location>
</feature>
<dbReference type="PANTHER" id="PTHR23334">
    <property type="entry name" value="CCAAT/ENHANCER BINDING PROTEIN"/>
    <property type="match status" value="1"/>
</dbReference>
<evidence type="ECO:0000256" key="2">
    <source>
        <dbReference type="ARBA" id="ARBA00006951"/>
    </source>
</evidence>
<keyword evidence="3" id="KW-0805">Transcription regulation</keyword>
<dbReference type="PROSITE" id="PS50217">
    <property type="entry name" value="BZIP"/>
    <property type="match status" value="1"/>
</dbReference>
<protein>
    <submittedName>
        <fullName evidence="10">C/EBPalpha/gamma CCAAT enhancer binding protein alpha/gamma homolog</fullName>
    </submittedName>
</protein>
<dbReference type="EMBL" id="LR783808">
    <property type="protein sequence ID" value="CAB3229603.1"/>
    <property type="molecule type" value="mRNA"/>
</dbReference>
<evidence type="ECO:0000256" key="6">
    <source>
        <dbReference type="ARBA" id="ARBA00023242"/>
    </source>
</evidence>
<evidence type="ECO:0000313" key="10">
    <source>
        <dbReference type="EMBL" id="CAB3229603.1"/>
    </source>
</evidence>
<evidence type="ECO:0000256" key="1">
    <source>
        <dbReference type="ARBA" id="ARBA00004123"/>
    </source>
</evidence>